<sequence length="296" mass="32832">MSLSRSITQILDQVRKTATLREDEGRVLPAFDPDERLKAITTEIGETLLPRALCFQIGENSQLFIDAGSRRLLKVIDLNPQVFLREGDTLFSGRDDSHHDEQLESLAHMLSLFAHQDGELKVFSTPPQDLYGADEVGYTSDEIEKICAKLDISSEDIERALSQAAASVTERPDTEPKKEQPASGNAPEDIRSFFKTVCQFGHSCLLISPQKQLVDQKQDPQNIQLDALTQEIGFMLEKWLTDTSSVMSGQRLIVMRSQAADGASVAFFMNAGFSVVAHFNNKDLGRALAAWNSVTD</sequence>
<protein>
    <submittedName>
        <fullName evidence="2">Uncharacterized protein</fullName>
    </submittedName>
</protein>
<dbReference type="Proteomes" id="UP000777935">
    <property type="component" value="Unassembled WGS sequence"/>
</dbReference>
<keyword evidence="3" id="KW-1185">Reference proteome</keyword>
<gene>
    <name evidence="2" type="ORF">HRQ87_18065</name>
</gene>
<comment type="caution">
    <text evidence="2">The sequence shown here is derived from an EMBL/GenBank/DDBJ whole genome shotgun (WGS) entry which is preliminary data.</text>
</comment>
<evidence type="ECO:0000313" key="3">
    <source>
        <dbReference type="Proteomes" id="UP000777935"/>
    </source>
</evidence>
<reference evidence="2 3" key="1">
    <citation type="submission" date="2020-06" db="EMBL/GenBank/DDBJ databases">
        <title>Sulfitobacter algicola sp. nov., isolated from green algae.</title>
        <authorList>
            <person name="Wang C."/>
        </authorList>
    </citation>
    <scope>NUCLEOTIDE SEQUENCE [LARGE SCALE GENOMIC DNA]</scope>
    <source>
        <strain evidence="2 3">1151</strain>
    </source>
</reference>
<dbReference type="EMBL" id="JABUFE010000016">
    <property type="protein sequence ID" value="NSX56692.1"/>
    <property type="molecule type" value="Genomic_DNA"/>
</dbReference>
<proteinExistence type="predicted"/>
<evidence type="ECO:0000256" key="1">
    <source>
        <dbReference type="SAM" id="MobiDB-lite"/>
    </source>
</evidence>
<accession>A0ABX2IZJ8</accession>
<name>A0ABX2IZJ8_9RHOB</name>
<evidence type="ECO:0000313" key="2">
    <source>
        <dbReference type="EMBL" id="NSX56692.1"/>
    </source>
</evidence>
<organism evidence="2 3">
    <name type="scientific">Parasulfitobacter algicola</name>
    <dbReference type="NCBI Taxonomy" id="2614809"/>
    <lineage>
        <taxon>Bacteria</taxon>
        <taxon>Pseudomonadati</taxon>
        <taxon>Pseudomonadota</taxon>
        <taxon>Alphaproteobacteria</taxon>
        <taxon>Rhodobacterales</taxon>
        <taxon>Roseobacteraceae</taxon>
        <taxon>Parasulfitobacter</taxon>
    </lineage>
</organism>
<feature type="region of interest" description="Disordered" evidence="1">
    <location>
        <begin position="161"/>
        <end position="187"/>
    </location>
</feature>
<feature type="compositionally biased region" description="Basic and acidic residues" evidence="1">
    <location>
        <begin position="170"/>
        <end position="180"/>
    </location>
</feature>
<dbReference type="RefSeq" id="WP_174139845.1">
    <property type="nucleotide sequence ID" value="NZ_JABUFE010000016.1"/>
</dbReference>